<keyword evidence="8" id="KW-1185">Reference proteome</keyword>
<evidence type="ECO:0000313" key="7">
    <source>
        <dbReference type="EMBL" id="KAK0483241.1"/>
    </source>
</evidence>
<proteinExistence type="predicted"/>
<evidence type="ECO:0000256" key="4">
    <source>
        <dbReference type="ARBA" id="ARBA00023136"/>
    </source>
</evidence>
<keyword evidence="2 6" id="KW-0812">Transmembrane</keyword>
<evidence type="ECO:0000256" key="3">
    <source>
        <dbReference type="ARBA" id="ARBA00022989"/>
    </source>
</evidence>
<comment type="subcellular location">
    <subcellularLocation>
        <location evidence="1">Membrane</location>
        <topology evidence="1">Multi-pass membrane protein</topology>
    </subcellularLocation>
</comment>
<feature type="transmembrane region" description="Helical" evidence="6">
    <location>
        <begin position="136"/>
        <end position="159"/>
    </location>
</feature>
<dbReference type="AlphaFoldDB" id="A0AA39PFH5"/>
<gene>
    <name evidence="7" type="ORF">IW261DRAFT_1561023</name>
</gene>
<feature type="transmembrane region" description="Helical" evidence="6">
    <location>
        <begin position="62"/>
        <end position="82"/>
    </location>
</feature>
<reference evidence="7" key="1">
    <citation type="submission" date="2023-06" db="EMBL/GenBank/DDBJ databases">
        <authorList>
            <consortium name="Lawrence Berkeley National Laboratory"/>
            <person name="Ahrendt S."/>
            <person name="Sahu N."/>
            <person name="Indic B."/>
            <person name="Wong-Bajracharya J."/>
            <person name="Merenyi Z."/>
            <person name="Ke H.-M."/>
            <person name="Monk M."/>
            <person name="Kocsube S."/>
            <person name="Drula E."/>
            <person name="Lipzen A."/>
            <person name="Balint B."/>
            <person name="Henrissat B."/>
            <person name="Andreopoulos B."/>
            <person name="Martin F.M."/>
            <person name="Harder C.B."/>
            <person name="Rigling D."/>
            <person name="Ford K.L."/>
            <person name="Foster G.D."/>
            <person name="Pangilinan J."/>
            <person name="Papanicolaou A."/>
            <person name="Barry K."/>
            <person name="LaButti K."/>
            <person name="Viragh M."/>
            <person name="Koriabine M."/>
            <person name="Yan M."/>
            <person name="Riley R."/>
            <person name="Champramary S."/>
            <person name="Plett K.L."/>
            <person name="Tsai I.J."/>
            <person name="Slot J."/>
            <person name="Sipos G."/>
            <person name="Plett J."/>
            <person name="Nagy L.G."/>
            <person name="Grigoriev I.V."/>
        </authorList>
    </citation>
    <scope>NUCLEOTIDE SEQUENCE</scope>
    <source>
        <strain evidence="7">ICMP 16352</strain>
    </source>
</reference>
<dbReference type="PANTHER" id="PTHR31465:SF1">
    <property type="entry name" value="PROTEIN RTA1-RELATED"/>
    <property type="match status" value="1"/>
</dbReference>
<feature type="region of interest" description="Disordered" evidence="5">
    <location>
        <begin position="288"/>
        <end position="313"/>
    </location>
</feature>
<dbReference type="EMBL" id="JAUEPR010000006">
    <property type="protein sequence ID" value="KAK0483241.1"/>
    <property type="molecule type" value="Genomic_DNA"/>
</dbReference>
<feature type="transmembrane region" description="Helical" evidence="6">
    <location>
        <begin position="94"/>
        <end position="116"/>
    </location>
</feature>
<name>A0AA39PFH5_9AGAR</name>
<keyword evidence="3 6" id="KW-1133">Transmembrane helix</keyword>
<accession>A0AA39PFH5</accession>
<evidence type="ECO:0000256" key="5">
    <source>
        <dbReference type="SAM" id="MobiDB-lite"/>
    </source>
</evidence>
<comment type="caution">
    <text evidence="7">The sequence shown here is derived from an EMBL/GenBank/DDBJ whole genome shotgun (WGS) entry which is preliminary data.</text>
</comment>
<feature type="transmembrane region" description="Helical" evidence="6">
    <location>
        <begin position="28"/>
        <end position="50"/>
    </location>
</feature>
<feature type="transmembrane region" description="Helical" evidence="6">
    <location>
        <begin position="171"/>
        <end position="196"/>
    </location>
</feature>
<feature type="transmembrane region" description="Helical" evidence="6">
    <location>
        <begin position="248"/>
        <end position="268"/>
    </location>
</feature>
<dbReference type="Pfam" id="PF04479">
    <property type="entry name" value="RTA1"/>
    <property type="match status" value="1"/>
</dbReference>
<evidence type="ECO:0000313" key="8">
    <source>
        <dbReference type="Proteomes" id="UP001175227"/>
    </source>
</evidence>
<organism evidence="7 8">
    <name type="scientific">Armillaria novae-zelandiae</name>
    <dbReference type="NCBI Taxonomy" id="153914"/>
    <lineage>
        <taxon>Eukaryota</taxon>
        <taxon>Fungi</taxon>
        <taxon>Dikarya</taxon>
        <taxon>Basidiomycota</taxon>
        <taxon>Agaricomycotina</taxon>
        <taxon>Agaricomycetes</taxon>
        <taxon>Agaricomycetidae</taxon>
        <taxon>Agaricales</taxon>
        <taxon>Marasmiineae</taxon>
        <taxon>Physalacriaceae</taxon>
        <taxon>Armillaria</taxon>
    </lineage>
</organism>
<dbReference type="GO" id="GO:0016020">
    <property type="term" value="C:membrane"/>
    <property type="evidence" value="ECO:0007669"/>
    <property type="project" value="UniProtKB-SubCell"/>
</dbReference>
<evidence type="ECO:0000256" key="2">
    <source>
        <dbReference type="ARBA" id="ARBA00022692"/>
    </source>
</evidence>
<sequence>MLIPYLYNTSSPLLLILDLFYTMSDYELYRYTPSIVAAAIFAVIFFLSTFFQAWRTFKTRSWYFSAMIVGGLMEGIGYIGRIMSHSNPKTLGPYIMQTLLLLVAPALFAAAIYVVLGRIIRMLHAERFSLIRINWLTKFFVLGDVISFLLQSGGGGIMASGNGNSAKIGQYVIVIGLLAQILWFGGFIFVAGMFHYRMRVVPTVTEKTNWRRLMHVLYAASVLILVRSIFRVIEFAQGNDGYFMRSEAWIYIFDSVLMAGVITLFNIFHPSSFLRDDEQYTMAEREEKATRVHDEEHATTVTQHPYSDPRRAL</sequence>
<keyword evidence="4 6" id="KW-0472">Membrane</keyword>
<dbReference type="PANTHER" id="PTHR31465">
    <property type="entry name" value="PROTEIN RTA1-RELATED"/>
    <property type="match status" value="1"/>
</dbReference>
<dbReference type="Proteomes" id="UP001175227">
    <property type="component" value="Unassembled WGS sequence"/>
</dbReference>
<feature type="compositionally biased region" description="Basic and acidic residues" evidence="5">
    <location>
        <begin position="288"/>
        <end position="298"/>
    </location>
</feature>
<dbReference type="InterPro" id="IPR007568">
    <property type="entry name" value="RTA1"/>
</dbReference>
<protein>
    <submittedName>
        <fullName evidence="7">RTM1-like protein</fullName>
    </submittedName>
</protein>
<evidence type="ECO:0000256" key="1">
    <source>
        <dbReference type="ARBA" id="ARBA00004141"/>
    </source>
</evidence>
<feature type="transmembrane region" description="Helical" evidence="6">
    <location>
        <begin position="216"/>
        <end position="236"/>
    </location>
</feature>
<evidence type="ECO:0000256" key="6">
    <source>
        <dbReference type="SAM" id="Phobius"/>
    </source>
</evidence>